<dbReference type="GO" id="GO:0005737">
    <property type="term" value="C:cytoplasm"/>
    <property type="evidence" value="ECO:0007669"/>
    <property type="project" value="TreeGrafter"/>
</dbReference>
<dbReference type="Proteomes" id="UP000292039">
    <property type="component" value="Unassembled WGS sequence"/>
</dbReference>
<dbReference type="AlphaFoldDB" id="A0A171KPJ4"/>
<gene>
    <name evidence="3" type="ORF">AAV32_14620</name>
    <name evidence="4" type="ORF">EV679_2030</name>
</gene>
<dbReference type="PANTHER" id="PTHR43986">
    <property type="entry name" value="ELONGATION FACTOR 1-GAMMA"/>
    <property type="match status" value="1"/>
</dbReference>
<dbReference type="Proteomes" id="UP000078084">
    <property type="component" value="Unassembled WGS sequence"/>
</dbReference>
<accession>A0A171KPJ4</accession>
<reference evidence="4 6" key="2">
    <citation type="submission" date="2019-02" db="EMBL/GenBank/DDBJ databases">
        <title>Genomic Encyclopedia of Type Strains, Phase IV (KMG-IV): sequencing the most valuable type-strain genomes for metagenomic binning, comparative biology and taxonomic classification.</title>
        <authorList>
            <person name="Goeker M."/>
        </authorList>
    </citation>
    <scope>NUCLEOTIDE SEQUENCE [LARGE SCALE GENOMIC DNA]</scope>
    <source>
        <strain evidence="4 6">DSM 16618</strain>
    </source>
</reference>
<dbReference type="Gene3D" id="3.40.30.10">
    <property type="entry name" value="Glutaredoxin"/>
    <property type="match status" value="1"/>
</dbReference>
<dbReference type="PANTHER" id="PTHR43986:SF1">
    <property type="entry name" value="ELONGATION FACTOR 1-GAMMA"/>
    <property type="match status" value="1"/>
</dbReference>
<dbReference type="Pfam" id="PF13410">
    <property type="entry name" value="GST_C_2"/>
    <property type="match status" value="1"/>
</dbReference>
<dbReference type="InterPro" id="IPR010987">
    <property type="entry name" value="Glutathione-S-Trfase_C-like"/>
</dbReference>
<sequence length="205" mass="22730">MKLLGSLNNPFVRKVRIVLAEKKLNVQLDVEDAPTGSISVRTYNPLGKTPCLVMEDDAALFDSRVIVEYLDTLSPVGRLIPPSGRERAAAKGWEALADGLLDACRTIQEERARPEALRSEDIVARQIETVHAALEVMNQQLGEQTFCMGVNFSLADIAVGCALCHLDQEFPELDWRASHANLLRLHEKLLARPSFAENLQQSAQQ</sequence>
<name>A0A171KPJ4_9BURK</name>
<evidence type="ECO:0000313" key="4">
    <source>
        <dbReference type="EMBL" id="RZS69435.1"/>
    </source>
</evidence>
<dbReference type="GO" id="GO:0006414">
    <property type="term" value="P:translational elongation"/>
    <property type="evidence" value="ECO:0007669"/>
    <property type="project" value="TreeGrafter"/>
</dbReference>
<dbReference type="GO" id="GO:0016740">
    <property type="term" value="F:transferase activity"/>
    <property type="evidence" value="ECO:0007669"/>
    <property type="project" value="UniProtKB-KW"/>
</dbReference>
<dbReference type="CDD" id="cd03205">
    <property type="entry name" value="GST_C_6"/>
    <property type="match status" value="1"/>
</dbReference>
<dbReference type="STRING" id="206506.AAV32_14620"/>
<dbReference type="RefSeq" id="WP_068374150.1">
    <property type="nucleotide sequence ID" value="NZ_CBCSEB010000006.1"/>
</dbReference>
<reference evidence="3 5" key="1">
    <citation type="submission" date="2015-04" db="EMBL/GenBank/DDBJ databases">
        <title>Genome sequence of Kerstersia gyiorum CG1.</title>
        <authorList>
            <person name="Greninger A.L."/>
            <person name="Kozyreva V."/>
            <person name="Chaturvedi V."/>
        </authorList>
    </citation>
    <scope>NUCLEOTIDE SEQUENCE [LARGE SCALE GENOMIC DNA]</scope>
    <source>
        <strain evidence="3 5">CG1</strain>
    </source>
</reference>
<dbReference type="SFLD" id="SFLDS00019">
    <property type="entry name" value="Glutathione_Transferase_(cytos"/>
    <property type="match status" value="1"/>
</dbReference>
<keyword evidence="5" id="KW-1185">Reference proteome</keyword>
<dbReference type="EMBL" id="SGWZ01000003">
    <property type="protein sequence ID" value="RZS69435.1"/>
    <property type="molecule type" value="Genomic_DNA"/>
</dbReference>
<evidence type="ECO:0000259" key="2">
    <source>
        <dbReference type="PROSITE" id="PS50405"/>
    </source>
</evidence>
<dbReference type="EMBL" id="LBNE01000012">
    <property type="protein sequence ID" value="KKO70811.1"/>
    <property type="molecule type" value="Genomic_DNA"/>
</dbReference>
<proteinExistence type="predicted"/>
<dbReference type="GeneID" id="99725884"/>
<dbReference type="InterPro" id="IPR050802">
    <property type="entry name" value="EF-GSTs"/>
</dbReference>
<organism evidence="3 5">
    <name type="scientific">Kerstersia gyiorum</name>
    <dbReference type="NCBI Taxonomy" id="206506"/>
    <lineage>
        <taxon>Bacteria</taxon>
        <taxon>Pseudomonadati</taxon>
        <taxon>Pseudomonadota</taxon>
        <taxon>Betaproteobacteria</taxon>
        <taxon>Burkholderiales</taxon>
        <taxon>Alcaligenaceae</taxon>
        <taxon>Kerstersia</taxon>
    </lineage>
</organism>
<comment type="caution">
    <text evidence="3">The sequence shown here is derived from an EMBL/GenBank/DDBJ whole genome shotgun (WGS) entry which is preliminary data.</text>
</comment>
<keyword evidence="3" id="KW-0808">Transferase</keyword>
<dbReference type="InterPro" id="IPR004045">
    <property type="entry name" value="Glutathione_S-Trfase_N"/>
</dbReference>
<dbReference type="Gene3D" id="1.20.1050.10">
    <property type="match status" value="1"/>
</dbReference>
<feature type="domain" description="GST N-terminal" evidence="1">
    <location>
        <begin position="1"/>
        <end position="78"/>
    </location>
</feature>
<dbReference type="PATRIC" id="fig|206506.3.peg.3115"/>
<dbReference type="InterPro" id="IPR040079">
    <property type="entry name" value="Glutathione_S-Trfase"/>
</dbReference>
<dbReference type="PROSITE" id="PS50404">
    <property type="entry name" value="GST_NTER"/>
    <property type="match status" value="1"/>
</dbReference>
<dbReference type="SUPFAM" id="SSF52833">
    <property type="entry name" value="Thioredoxin-like"/>
    <property type="match status" value="1"/>
</dbReference>
<dbReference type="InterPro" id="IPR036282">
    <property type="entry name" value="Glutathione-S-Trfase_C_sf"/>
</dbReference>
<dbReference type="SUPFAM" id="SSF47616">
    <property type="entry name" value="GST C-terminal domain-like"/>
    <property type="match status" value="1"/>
</dbReference>
<evidence type="ECO:0000313" key="3">
    <source>
        <dbReference type="EMBL" id="KKO70811.1"/>
    </source>
</evidence>
<evidence type="ECO:0000259" key="1">
    <source>
        <dbReference type="PROSITE" id="PS50404"/>
    </source>
</evidence>
<dbReference type="InterPro" id="IPR036249">
    <property type="entry name" value="Thioredoxin-like_sf"/>
</dbReference>
<protein>
    <submittedName>
        <fullName evidence="3">Glutathione S-transferase</fullName>
    </submittedName>
</protein>
<feature type="domain" description="GST C-terminal" evidence="2">
    <location>
        <begin position="83"/>
        <end position="205"/>
    </location>
</feature>
<dbReference type="PROSITE" id="PS50405">
    <property type="entry name" value="GST_CTER"/>
    <property type="match status" value="1"/>
</dbReference>
<evidence type="ECO:0000313" key="5">
    <source>
        <dbReference type="Proteomes" id="UP000078084"/>
    </source>
</evidence>
<evidence type="ECO:0000313" key="6">
    <source>
        <dbReference type="Proteomes" id="UP000292039"/>
    </source>
</evidence>
<dbReference type="Pfam" id="PF13409">
    <property type="entry name" value="GST_N_2"/>
    <property type="match status" value="1"/>
</dbReference>